<feature type="binding site" evidence="4">
    <location>
        <begin position="152"/>
        <end position="155"/>
    </location>
    <ligand>
        <name>FAD</name>
        <dbReference type="ChEBI" id="CHEBI:57692"/>
    </ligand>
</feature>
<dbReference type="Proteomes" id="UP000198908">
    <property type="component" value="Unassembled WGS sequence"/>
</dbReference>
<dbReference type="STRING" id="416944.SAMN05421548_12261"/>
<evidence type="ECO:0000256" key="4">
    <source>
        <dbReference type="PIRSR" id="PIRSR000331-2"/>
    </source>
</evidence>
<dbReference type="PIRSF" id="PIRSF000331">
    <property type="entry name" value="HpaA_HpaB"/>
    <property type="match status" value="1"/>
</dbReference>
<accession>A0A1G6W4S4</accession>
<dbReference type="InterPro" id="IPR036250">
    <property type="entry name" value="AcylCo_DH-like_C"/>
</dbReference>
<evidence type="ECO:0000313" key="8">
    <source>
        <dbReference type="Proteomes" id="UP000198908"/>
    </source>
</evidence>
<dbReference type="GO" id="GO:0004497">
    <property type="term" value="F:monooxygenase activity"/>
    <property type="evidence" value="ECO:0007669"/>
    <property type="project" value="UniProtKB-KW"/>
</dbReference>
<reference evidence="8" key="1">
    <citation type="submission" date="2016-09" db="EMBL/GenBank/DDBJ databases">
        <authorList>
            <person name="Varghese N."/>
            <person name="Submissions S."/>
        </authorList>
    </citation>
    <scope>NUCLEOTIDE SEQUENCE [LARGE SCALE GENOMIC DNA]</scope>
    <source>
        <strain evidence="8">TNe-862</strain>
    </source>
</reference>
<organism evidence="7 8">
    <name type="scientific">Paraburkholderia lycopersici</name>
    <dbReference type="NCBI Taxonomy" id="416944"/>
    <lineage>
        <taxon>Bacteria</taxon>
        <taxon>Pseudomonadati</taxon>
        <taxon>Pseudomonadota</taxon>
        <taxon>Betaproteobacteria</taxon>
        <taxon>Burkholderiales</taxon>
        <taxon>Burkholderiaceae</taxon>
        <taxon>Paraburkholderia</taxon>
    </lineage>
</organism>
<dbReference type="InterPro" id="IPR024719">
    <property type="entry name" value="HpaB/PvcC/4-BUDH_C"/>
</dbReference>
<feature type="domain" description="HpaB/PvcC/4-BUDH N-terminal" evidence="6">
    <location>
        <begin position="3"/>
        <end position="270"/>
    </location>
</feature>
<dbReference type="SUPFAM" id="SSF56645">
    <property type="entry name" value="Acyl-CoA dehydrogenase NM domain-like"/>
    <property type="match status" value="1"/>
</dbReference>
<sequence length="480" mass="53124">MRTGSEYLASIKNDGRRVFIDGEVVGDVTTHPAFCGATRSIAHLYDIAAAPENREVMTYTTETGTQALRCFQIPRSAAELGERRRAAEKWAESTCGLMGRSPDHVGSFLAGFAAKPALFGSAGDHFAKNVSRFYQYARDNSLYATYAIVPPQIDRSKPAHQQSDPTLYAGVVKERDDGIVLRGAQQLATGAALADYVYLSCIHPLTPGDDAYANGVMIPVNAPGVKIYSRRSFASNATSTFDYPLSSRFDETDALLVLDDVFVPWENVFIYRNRQICWDQWWKAPSHSYGNHQAQTRYATKLRFMLGLTKHINELTGNDALPPVQVQMGEMAAIATIVESMVLAQETQSYIDEDGIAWPSKQALYSVMSLQSQLNPKMVDIVRELSGGSMIMLPSSVHDYENPETAADLERYVSSPNASSRKRVALLKMAWDVIGTEFAGRHQQYEKFYGGASFLVKQNMARAYDFGRAKQLVDNVLALG</sequence>
<evidence type="ECO:0000256" key="2">
    <source>
        <dbReference type="ARBA" id="ARBA00022827"/>
    </source>
</evidence>
<dbReference type="GO" id="GO:0016627">
    <property type="term" value="F:oxidoreductase activity, acting on the CH-CH group of donors"/>
    <property type="evidence" value="ECO:0007669"/>
    <property type="project" value="InterPro"/>
</dbReference>
<dbReference type="Gene3D" id="2.40.110.10">
    <property type="entry name" value="Butyryl-CoA Dehydrogenase, subunit A, domain 2"/>
    <property type="match status" value="1"/>
</dbReference>
<feature type="domain" description="HpaB/PvcC/4-BUDH C-terminal" evidence="5">
    <location>
        <begin position="279"/>
        <end position="477"/>
    </location>
</feature>
<feature type="binding site" evidence="4">
    <location>
        <position position="189"/>
    </location>
    <ligand>
        <name>FAD</name>
        <dbReference type="ChEBI" id="CHEBI:57692"/>
    </ligand>
</feature>
<dbReference type="InterPro" id="IPR046373">
    <property type="entry name" value="Acyl-CoA_Oxase/DH_mid-dom_sf"/>
</dbReference>
<dbReference type="PANTHER" id="PTHR36117:SF3">
    <property type="entry name" value="4-HYDROXYPHENYLACETATE 3-MONOOXYGENASE-RELATED"/>
    <property type="match status" value="1"/>
</dbReference>
<dbReference type="InterPro" id="IPR024674">
    <property type="entry name" value="HpaB/PvcC/4-BUDH_N"/>
</dbReference>
<dbReference type="SUPFAM" id="SSF47203">
    <property type="entry name" value="Acyl-CoA dehydrogenase C-terminal domain-like"/>
    <property type="match status" value="1"/>
</dbReference>
<dbReference type="Pfam" id="PF11794">
    <property type="entry name" value="HpaB_N"/>
    <property type="match status" value="1"/>
</dbReference>
<keyword evidence="1" id="KW-0285">Flavoprotein</keyword>
<evidence type="ECO:0000259" key="5">
    <source>
        <dbReference type="Pfam" id="PF03241"/>
    </source>
</evidence>
<gene>
    <name evidence="7" type="ORF">SAMN05421548_12261</name>
</gene>
<keyword evidence="2 4" id="KW-0274">FAD</keyword>
<protein>
    <submittedName>
        <fullName evidence="7">4-hydroxyphenylacetate 3-monooxygenase</fullName>
    </submittedName>
</protein>
<dbReference type="Pfam" id="PF03241">
    <property type="entry name" value="HpaB"/>
    <property type="match status" value="1"/>
</dbReference>
<dbReference type="EMBL" id="FMYQ01000022">
    <property type="protein sequence ID" value="SDD60713.1"/>
    <property type="molecule type" value="Genomic_DNA"/>
</dbReference>
<evidence type="ECO:0000256" key="3">
    <source>
        <dbReference type="ARBA" id="ARBA00023002"/>
    </source>
</evidence>
<dbReference type="PANTHER" id="PTHR36117">
    <property type="entry name" value="4-HYDROXYPHENYLACETATE 3-MONOOXYGENASE-RELATED"/>
    <property type="match status" value="1"/>
</dbReference>
<evidence type="ECO:0000259" key="6">
    <source>
        <dbReference type="Pfam" id="PF11794"/>
    </source>
</evidence>
<evidence type="ECO:0000256" key="1">
    <source>
        <dbReference type="ARBA" id="ARBA00022630"/>
    </source>
</evidence>
<keyword evidence="3" id="KW-0560">Oxidoreductase</keyword>
<keyword evidence="7" id="KW-0503">Monooxygenase</keyword>
<proteinExistence type="predicted"/>
<dbReference type="InterPro" id="IPR004925">
    <property type="entry name" value="HpaB/PvcC/4-BUDH"/>
</dbReference>
<dbReference type="AlphaFoldDB" id="A0A1G6W4S4"/>
<keyword evidence="8" id="KW-1185">Reference proteome</keyword>
<dbReference type="InterPro" id="IPR009100">
    <property type="entry name" value="AcylCoA_DH/oxidase_NM_dom_sf"/>
</dbReference>
<dbReference type="Gene3D" id="1.20.140.10">
    <property type="entry name" value="Butyryl-CoA Dehydrogenase, subunit A, domain 3"/>
    <property type="match status" value="1"/>
</dbReference>
<name>A0A1G6W4S4_9BURK</name>
<dbReference type="OrthoDB" id="7233724at2"/>
<evidence type="ECO:0000313" key="7">
    <source>
        <dbReference type="EMBL" id="SDD60713.1"/>
    </source>
</evidence>
<dbReference type="Gene3D" id="1.10.3140.10">
    <property type="entry name" value="4-hydroxybutyryl-coa dehydratase, domain 1"/>
    <property type="match status" value="1"/>
</dbReference>